<evidence type="ECO:0000313" key="2">
    <source>
        <dbReference type="Proteomes" id="UP001165302"/>
    </source>
</evidence>
<evidence type="ECO:0000313" key="1">
    <source>
        <dbReference type="EMBL" id="MCA5004052.1"/>
    </source>
</evidence>
<evidence type="ECO:0008006" key="3">
    <source>
        <dbReference type="Google" id="ProtNLM"/>
    </source>
</evidence>
<accession>A0ABS7Z383</accession>
<name>A0ABS7Z383_9SPHI</name>
<proteinExistence type="predicted"/>
<organism evidence="1 2">
    <name type="scientific">Sphingobacterium bovistauri</name>
    <dbReference type="NCBI Taxonomy" id="2781959"/>
    <lineage>
        <taxon>Bacteria</taxon>
        <taxon>Pseudomonadati</taxon>
        <taxon>Bacteroidota</taxon>
        <taxon>Sphingobacteriia</taxon>
        <taxon>Sphingobacteriales</taxon>
        <taxon>Sphingobacteriaceae</taxon>
        <taxon>Sphingobacterium</taxon>
    </lineage>
</organism>
<comment type="caution">
    <text evidence="1">The sequence shown here is derived from an EMBL/GenBank/DDBJ whole genome shotgun (WGS) entry which is preliminary data.</text>
</comment>
<keyword evidence="2" id="KW-1185">Reference proteome</keyword>
<dbReference type="Proteomes" id="UP001165302">
    <property type="component" value="Unassembled WGS sequence"/>
</dbReference>
<protein>
    <recommendedName>
        <fullName evidence="3">Ribbon-helix-helix domain-containing protein</fullName>
    </recommendedName>
</protein>
<dbReference type="RefSeq" id="WP_225551386.1">
    <property type="nucleotide sequence ID" value="NZ_JADEYP010000003.1"/>
</dbReference>
<dbReference type="EMBL" id="JADEYP010000003">
    <property type="protein sequence ID" value="MCA5004052.1"/>
    <property type="molecule type" value="Genomic_DNA"/>
</dbReference>
<reference evidence="1" key="1">
    <citation type="submission" date="2020-10" db="EMBL/GenBank/DDBJ databases">
        <authorList>
            <person name="Lu T."/>
            <person name="Wang Q."/>
            <person name="Han X."/>
        </authorList>
    </citation>
    <scope>NUCLEOTIDE SEQUENCE</scope>
    <source>
        <strain evidence="1">WQ 366</strain>
    </source>
</reference>
<gene>
    <name evidence="1" type="ORF">IPZ78_02660</name>
</gene>
<sequence>MRNNHHLNTIDKKETKRRYYLSLTESELYKFTELTKSLGMSKSKIVKLMVIENSNVMLYNTVELIKTLDLLGNQIAQIRNTLEPEFPFYFAKSVHRPTDHHSYNVVIKSIDEYFQTLCNIEDSFRELLKITKKMK</sequence>